<evidence type="ECO:0000313" key="4">
    <source>
        <dbReference type="Proteomes" id="UP000504609"/>
    </source>
</evidence>
<gene>
    <name evidence="5" type="primary">LOC111430970</name>
</gene>
<feature type="region of interest" description="Disordered" evidence="2">
    <location>
        <begin position="412"/>
        <end position="473"/>
    </location>
</feature>
<organism evidence="4 5">
    <name type="scientific">Cucurbita moschata</name>
    <name type="common">Winter crookneck squash</name>
    <name type="synonym">Cucurbita pepo var. moschata</name>
    <dbReference type="NCBI Taxonomy" id="3662"/>
    <lineage>
        <taxon>Eukaryota</taxon>
        <taxon>Viridiplantae</taxon>
        <taxon>Streptophyta</taxon>
        <taxon>Embryophyta</taxon>
        <taxon>Tracheophyta</taxon>
        <taxon>Spermatophyta</taxon>
        <taxon>Magnoliopsida</taxon>
        <taxon>eudicotyledons</taxon>
        <taxon>Gunneridae</taxon>
        <taxon>Pentapetalae</taxon>
        <taxon>rosids</taxon>
        <taxon>fabids</taxon>
        <taxon>Cucurbitales</taxon>
        <taxon>Cucurbitaceae</taxon>
        <taxon>Cucurbiteae</taxon>
        <taxon>Cucurbita</taxon>
    </lineage>
</organism>
<evidence type="ECO:0000313" key="5">
    <source>
        <dbReference type="RefSeq" id="XP_022923203.1"/>
    </source>
</evidence>
<proteinExistence type="predicted"/>
<keyword evidence="4" id="KW-1185">Reference proteome</keyword>
<protein>
    <submittedName>
        <fullName evidence="5">Uncharacterized protein LOC111430970 isoform X1</fullName>
    </submittedName>
</protein>
<sequence length="600" mass="67233">MDVKNPNEKPRNSLVDRTGRLLSGQKLERPSLLQHTLNHESAISTASYLIIETVAIGHFHVAVTIWLYLNLGLFLSRKDPKIIIKMEGRGVSELYRNASEELFLKSWGENSIGMSTPTMEMMGFKNLSQSFRTDSEELFKSWLTNGENVNNSSGSAYRIRQASRRISSEIVDLSSPQYVGKHQKRISNDILRPQSASVADDVSGVNQQVFRNIVEGEVQGSNLYLAKAWFHSSQPMTRSRSSELRRRYAAMQSNQSSFGIQSIYDLSGHAMKLDVAYSQGFNDLSTCEVPNQPVTFASPSNSSASTFNASTMYDVDKISSVVNMLKDTIERKKLNNQIDKEALEDSSNAHFCAQETIGHSSFNRSSNNYLHQTPNYLLEVSPVQVKDNRILETVGLSTDIDFKAFVNPVNPVNPVQSGRVSQEPSQSESSAAAAVVSSGFEAYDGPSNSNQTHSNSESSRKQIENGSRSKDFRERIIDNLKDDRKRGSLVRNGSVTSAVSVDKGDPTKKRRVERSRKMAEAKERNMTPTIPSDMQSVLKRCDTLEKEVRSLKLNLSFMNRKDSEQTKQIEDLQKQNEDLADEKERLLEEIERILSETGGI</sequence>
<keyword evidence="3" id="KW-0472">Membrane</keyword>
<accession>A0A6J1E8X0</accession>
<dbReference type="PANTHER" id="PTHR36890:SF1">
    <property type="entry name" value="PROTEIN CYCLOPS"/>
    <property type="match status" value="1"/>
</dbReference>
<feature type="transmembrane region" description="Helical" evidence="3">
    <location>
        <begin position="55"/>
        <end position="76"/>
    </location>
</feature>
<keyword evidence="1" id="KW-0175">Coiled coil</keyword>
<dbReference type="PANTHER" id="PTHR36890">
    <property type="entry name" value="PROTEIN CYCLOPS"/>
    <property type="match status" value="1"/>
</dbReference>
<evidence type="ECO:0000256" key="1">
    <source>
        <dbReference type="SAM" id="Coils"/>
    </source>
</evidence>
<dbReference type="GO" id="GO:0036377">
    <property type="term" value="P:arbuscular mycorrhizal association"/>
    <property type="evidence" value="ECO:0007669"/>
    <property type="project" value="InterPro"/>
</dbReference>
<dbReference type="GeneID" id="111430970"/>
<dbReference type="Proteomes" id="UP000504609">
    <property type="component" value="Unplaced"/>
</dbReference>
<name>A0A6J1E8X0_CUCMO</name>
<feature type="compositionally biased region" description="Polar residues" evidence="2">
    <location>
        <begin position="446"/>
        <end position="457"/>
    </location>
</feature>
<keyword evidence="3" id="KW-0812">Transmembrane</keyword>
<dbReference type="GO" id="GO:0043565">
    <property type="term" value="F:sequence-specific DNA binding"/>
    <property type="evidence" value="ECO:0007669"/>
    <property type="project" value="InterPro"/>
</dbReference>
<dbReference type="GO" id="GO:0005634">
    <property type="term" value="C:nucleus"/>
    <property type="evidence" value="ECO:0007669"/>
    <property type="project" value="InterPro"/>
</dbReference>
<dbReference type="InterPro" id="IPR040036">
    <property type="entry name" value="CYCLOPS"/>
</dbReference>
<evidence type="ECO:0000256" key="3">
    <source>
        <dbReference type="SAM" id="Phobius"/>
    </source>
</evidence>
<reference evidence="5" key="1">
    <citation type="submission" date="2025-08" db="UniProtKB">
        <authorList>
            <consortium name="RefSeq"/>
        </authorList>
    </citation>
    <scope>IDENTIFICATION</scope>
    <source>
        <tissue evidence="5">Young leaves</tissue>
    </source>
</reference>
<feature type="compositionally biased region" description="Low complexity" evidence="2">
    <location>
        <begin position="412"/>
        <end position="438"/>
    </location>
</feature>
<feature type="coiled-coil region" evidence="1">
    <location>
        <begin position="534"/>
        <end position="596"/>
    </location>
</feature>
<evidence type="ECO:0000256" key="2">
    <source>
        <dbReference type="SAM" id="MobiDB-lite"/>
    </source>
</evidence>
<dbReference type="KEGG" id="cmos:111430970"/>
<feature type="compositionally biased region" description="Basic and acidic residues" evidence="2">
    <location>
        <begin position="458"/>
        <end position="473"/>
    </location>
</feature>
<keyword evidence="3" id="KW-1133">Transmembrane helix</keyword>
<feature type="region of interest" description="Disordered" evidence="2">
    <location>
        <begin position="493"/>
        <end position="523"/>
    </location>
</feature>
<dbReference type="AlphaFoldDB" id="A0A6J1E8X0"/>
<dbReference type="RefSeq" id="XP_022923203.1">
    <property type="nucleotide sequence ID" value="XM_023067435.1"/>
</dbReference>